<dbReference type="PANTHER" id="PTHR43687">
    <property type="entry name" value="ADENYLYLSULFATE REDUCTASE, BETA SUBUNIT"/>
    <property type="match status" value="1"/>
</dbReference>
<gene>
    <name evidence="6" type="ORF">BCM31_05920</name>
</gene>
<dbReference type="GO" id="GO:0046872">
    <property type="term" value="F:metal ion binding"/>
    <property type="evidence" value="ECO:0007669"/>
    <property type="project" value="UniProtKB-KW"/>
</dbReference>
<protein>
    <submittedName>
        <fullName evidence="6">Ferredoxin</fullName>
    </submittedName>
</protein>
<dbReference type="EMBL" id="MBPK01000003">
    <property type="protein sequence ID" value="PKT82518.1"/>
    <property type="molecule type" value="Genomic_DNA"/>
</dbReference>
<dbReference type="RefSeq" id="WP_101312915.1">
    <property type="nucleotide sequence ID" value="NZ_CP063529.1"/>
</dbReference>
<dbReference type="Pfam" id="PF13237">
    <property type="entry name" value="Fer4_10"/>
    <property type="match status" value="1"/>
</dbReference>
<feature type="domain" description="4Fe-4S ferredoxin-type" evidence="5">
    <location>
        <begin position="419"/>
        <end position="448"/>
    </location>
</feature>
<reference evidence="6 7" key="1">
    <citation type="submission" date="2016-07" db="EMBL/GenBank/DDBJ databases">
        <title>Detection of Helicobacter winghamensis from caecal content of red fox (Vulpes vulpes).</title>
        <authorList>
            <person name="Zanoni R.G."/>
            <person name="Florio D."/>
            <person name="Caffara M."/>
            <person name="Renzi M."/>
            <person name="Parisi A."/>
            <person name="Pasquali F."/>
            <person name="Manfreda G."/>
        </authorList>
    </citation>
    <scope>NUCLEOTIDE SEQUENCE [LARGE SCALE GENOMIC DNA]</scope>
    <source>
        <strain evidence="6 7">295_13</strain>
    </source>
</reference>
<evidence type="ECO:0000256" key="4">
    <source>
        <dbReference type="ARBA" id="ARBA00023014"/>
    </source>
</evidence>
<dbReference type="PROSITE" id="PS51379">
    <property type="entry name" value="4FE4S_FER_2"/>
    <property type="match status" value="3"/>
</dbReference>
<evidence type="ECO:0000256" key="1">
    <source>
        <dbReference type="ARBA" id="ARBA00022485"/>
    </source>
</evidence>
<evidence type="ECO:0000259" key="5">
    <source>
        <dbReference type="PROSITE" id="PS51379"/>
    </source>
</evidence>
<dbReference type="Gene3D" id="3.30.70.20">
    <property type="match status" value="2"/>
</dbReference>
<dbReference type="InterPro" id="IPR017900">
    <property type="entry name" value="4Fe4S_Fe_S_CS"/>
</dbReference>
<proteinExistence type="predicted"/>
<keyword evidence="3" id="KW-0408">Iron</keyword>
<accession>A0A2N3PLA9</accession>
<keyword evidence="4" id="KW-0411">Iron-sulfur</keyword>
<evidence type="ECO:0000256" key="3">
    <source>
        <dbReference type="ARBA" id="ARBA00023004"/>
    </source>
</evidence>
<evidence type="ECO:0000256" key="2">
    <source>
        <dbReference type="ARBA" id="ARBA00022723"/>
    </source>
</evidence>
<evidence type="ECO:0000313" key="6">
    <source>
        <dbReference type="EMBL" id="PKT82518.1"/>
    </source>
</evidence>
<evidence type="ECO:0000313" key="7">
    <source>
        <dbReference type="Proteomes" id="UP000233350"/>
    </source>
</evidence>
<dbReference type="InterPro" id="IPR050572">
    <property type="entry name" value="Fe-S_Ferredoxin"/>
</dbReference>
<keyword evidence="7" id="KW-1185">Reference proteome</keyword>
<feature type="domain" description="4Fe-4S ferredoxin-type" evidence="5">
    <location>
        <begin position="388"/>
        <end position="417"/>
    </location>
</feature>
<sequence length="521" mass="58452">MQIANASNSLPFGNLLLDKNTSDYNAKLTLLNSVQEIVDDFVLEVKHHRNIDSRLAVVYASDDSQENGVIPQSVQEFAELAQDFFEVSLLDIALLENFSGSFGAFNARFHNGNVIEFSQVVMFVYEEELLRFKGVYNVADFQNANGLLEALRENLGEYGYKDIISYKEDYCQYHHRREKHCAKCAEVCPTFGVGSNDSLMELAFSMVDCINCGACVGVCPTNCLEYEELPKEGLEEIIELYKEQKIFLCAFSDYEKLSTKNVTLPEFLMPMVLPNLLMLNENDLLTMLQTSGNGILVYGESLSSSMEFLNNITQQIYKKDSIFLVKTIESLMEIAQELPSVESYLYKNRYNKPFRESFAQRLQYMIKDNDFGLASSVVKENSAPVFYGDIKVDASKCTLCLSCVGACNVNAIFARSDDFSLRFNASLCTTCGYCVTSCPENVIELSREGIALNAGYFKSREVAKDMPFLCVECGKAFSTQKSIEKVMGMLSPAFSSDFKKIKTIQCCPDCKVKVMFGDANA</sequence>
<organism evidence="6 7">
    <name type="scientific">Helicobacter winghamensis</name>
    <dbReference type="NCBI Taxonomy" id="157268"/>
    <lineage>
        <taxon>Bacteria</taxon>
        <taxon>Pseudomonadati</taxon>
        <taxon>Campylobacterota</taxon>
        <taxon>Epsilonproteobacteria</taxon>
        <taxon>Campylobacterales</taxon>
        <taxon>Helicobacteraceae</taxon>
        <taxon>Helicobacter</taxon>
    </lineage>
</organism>
<dbReference type="GO" id="GO:0051539">
    <property type="term" value="F:4 iron, 4 sulfur cluster binding"/>
    <property type="evidence" value="ECO:0007669"/>
    <property type="project" value="UniProtKB-KW"/>
</dbReference>
<dbReference type="InterPro" id="IPR017896">
    <property type="entry name" value="4Fe4S_Fe-S-bd"/>
</dbReference>
<dbReference type="OrthoDB" id="9808559at2"/>
<dbReference type="AlphaFoldDB" id="A0A2N3PLA9"/>
<feature type="domain" description="4Fe-4S ferredoxin-type" evidence="5">
    <location>
        <begin position="200"/>
        <end position="229"/>
    </location>
</feature>
<dbReference type="Pfam" id="PF00037">
    <property type="entry name" value="Fer4"/>
    <property type="match status" value="1"/>
</dbReference>
<dbReference type="Proteomes" id="UP000233350">
    <property type="component" value="Unassembled WGS sequence"/>
</dbReference>
<dbReference type="SUPFAM" id="SSF54862">
    <property type="entry name" value="4Fe-4S ferredoxins"/>
    <property type="match status" value="1"/>
</dbReference>
<keyword evidence="1" id="KW-0004">4Fe-4S</keyword>
<dbReference type="PANTHER" id="PTHR43687:SF4">
    <property type="entry name" value="BLR5484 PROTEIN"/>
    <property type="match status" value="1"/>
</dbReference>
<name>A0A2N3PLA9_9HELI</name>
<comment type="caution">
    <text evidence="6">The sequence shown here is derived from an EMBL/GenBank/DDBJ whole genome shotgun (WGS) entry which is preliminary data.</text>
</comment>
<dbReference type="PROSITE" id="PS00198">
    <property type="entry name" value="4FE4S_FER_1"/>
    <property type="match status" value="2"/>
</dbReference>
<dbReference type="STRING" id="556267.HWAG_01628"/>
<keyword evidence="2" id="KW-0479">Metal-binding</keyword>